<evidence type="ECO:0008006" key="4">
    <source>
        <dbReference type="Google" id="ProtNLM"/>
    </source>
</evidence>
<proteinExistence type="predicted"/>
<organism evidence="2 3">
    <name type="scientific">Paenibacillus allorhizosphaerae</name>
    <dbReference type="NCBI Taxonomy" id="2849866"/>
    <lineage>
        <taxon>Bacteria</taxon>
        <taxon>Bacillati</taxon>
        <taxon>Bacillota</taxon>
        <taxon>Bacilli</taxon>
        <taxon>Bacillales</taxon>
        <taxon>Paenibacillaceae</taxon>
        <taxon>Paenibacillus</taxon>
    </lineage>
</organism>
<evidence type="ECO:0000313" key="3">
    <source>
        <dbReference type="Proteomes" id="UP000730618"/>
    </source>
</evidence>
<gene>
    <name evidence="2" type="ORF">PAECIP111802_01571</name>
</gene>
<feature type="transmembrane region" description="Helical" evidence="1">
    <location>
        <begin position="108"/>
        <end position="128"/>
    </location>
</feature>
<keyword evidence="1" id="KW-0812">Transmembrane</keyword>
<dbReference type="Proteomes" id="UP000730618">
    <property type="component" value="Unassembled WGS sequence"/>
</dbReference>
<feature type="transmembrane region" description="Helical" evidence="1">
    <location>
        <begin position="140"/>
        <end position="159"/>
    </location>
</feature>
<accession>A0ABN7THW6</accession>
<evidence type="ECO:0000256" key="1">
    <source>
        <dbReference type="SAM" id="Phobius"/>
    </source>
</evidence>
<sequence>MILFPPVRFDANEWFIICAALANWSIWLSLPRRFSLLTVVCIWIFNYCLAQTADFTIAVNPYDLYDYGDHPEFEYFDWVMYVFTYPPAAFFVLFYYDRWRLKGWKLAGYVIGCAILTNAMEWISAYWFHVFTYKGWNPFYSTPVYVLVYYLNIALLKLVQRYVPRRTAAG</sequence>
<name>A0ABN7THW6_9BACL</name>
<keyword evidence="3" id="KW-1185">Reference proteome</keyword>
<keyword evidence="1" id="KW-1133">Transmembrane helix</keyword>
<comment type="caution">
    <text evidence="2">The sequence shown here is derived from an EMBL/GenBank/DDBJ whole genome shotgun (WGS) entry which is preliminary data.</text>
</comment>
<feature type="transmembrane region" description="Helical" evidence="1">
    <location>
        <begin position="78"/>
        <end position="96"/>
    </location>
</feature>
<feature type="transmembrane region" description="Helical" evidence="1">
    <location>
        <begin position="37"/>
        <end position="58"/>
    </location>
</feature>
<evidence type="ECO:0000313" key="2">
    <source>
        <dbReference type="EMBL" id="CAG7629606.1"/>
    </source>
</evidence>
<dbReference type="EMBL" id="CAJVCE010000003">
    <property type="protein sequence ID" value="CAG7629606.1"/>
    <property type="molecule type" value="Genomic_DNA"/>
</dbReference>
<dbReference type="RefSeq" id="WP_218097895.1">
    <property type="nucleotide sequence ID" value="NZ_CAJVCE010000003.1"/>
</dbReference>
<protein>
    <recommendedName>
        <fullName evidence="4">EXPERA domain-containing protein</fullName>
    </recommendedName>
</protein>
<reference evidence="2 3" key="1">
    <citation type="submission" date="2021-06" db="EMBL/GenBank/DDBJ databases">
        <authorList>
            <person name="Criscuolo A."/>
        </authorList>
    </citation>
    <scope>NUCLEOTIDE SEQUENCE [LARGE SCALE GENOMIC DNA]</scope>
    <source>
        <strain evidence="3">CIP 111802</strain>
    </source>
</reference>
<feature type="transmembrane region" description="Helical" evidence="1">
    <location>
        <begin position="14"/>
        <end position="30"/>
    </location>
</feature>
<keyword evidence="1" id="KW-0472">Membrane</keyword>